<feature type="region of interest" description="Disordered" evidence="2">
    <location>
        <begin position="203"/>
        <end position="226"/>
    </location>
</feature>
<comment type="caution">
    <text evidence="4">The sequence shown here is derived from an EMBL/GenBank/DDBJ whole genome shotgun (WGS) entry which is preliminary data.</text>
</comment>
<reference evidence="4 5" key="1">
    <citation type="submission" date="2019-02" db="EMBL/GenBank/DDBJ databases">
        <title>Genomic Encyclopedia of Type Strains, Phase IV (KMG-IV): sequencing the most valuable type-strain genomes for metagenomic binning, comparative biology and taxonomic classification.</title>
        <authorList>
            <person name="Goeker M."/>
        </authorList>
    </citation>
    <scope>NUCLEOTIDE SEQUENCE [LARGE SCALE GENOMIC DNA]</scope>
    <source>
        <strain evidence="4 5">DSM 18116</strain>
    </source>
</reference>
<dbReference type="RefSeq" id="WP_130542049.1">
    <property type="nucleotide sequence ID" value="NZ_CP042431.1"/>
</dbReference>
<dbReference type="Pfam" id="PF00932">
    <property type="entry name" value="LTD"/>
    <property type="match status" value="1"/>
</dbReference>
<feature type="compositionally biased region" description="Polar residues" evidence="2">
    <location>
        <begin position="204"/>
        <end position="222"/>
    </location>
</feature>
<dbReference type="Gene3D" id="2.60.40.4070">
    <property type="match status" value="1"/>
</dbReference>
<dbReference type="InterPro" id="IPR001322">
    <property type="entry name" value="Lamin_tail_dom"/>
</dbReference>
<sequence length="604" mass="66167">MRFLLFITPLLICIPFIYFLPCYRLFRSPTPYPLNDIQWSKTDHSLPLSKPAPVKLQSLISRYQIIITEIMADPSPPAGLPEYEYIELKNVSSKPIDLKGFKLGDESSAASFNNSIIIQPDSFLICCSNTAAAQLKAFGACIGLSNFPSLANESDMVQLISPENNIIHAIQYQAGWYRSNSKAEGGWSLEMINTSTPCAGGSNWAASLSPTGGTPGHANSQLPGEADHHPPSLLHIYAVDNTKLVAVFDEPLDSNSAVQPKNYRLGNLNLTPASCQTLPPAFNMVRLQFRQPLETNAVQLLTVQQVKDCAGNNIGTMHTAKAGMASAASPGDIIINEILFDPPPEGADYVELFNRSSRIINLQNLYSSNRNDAGQLINTKRISSTPYLLFPGEYILLTENPDWVQNHYTIIDKQAIRTSPLPSLPNEKGSYVLSDITNVVLDELHYSADWHFPLLSSPEAVSLERIDPLLPAQDKHNWLSASGTSGGGTPGYINSQFKPASPGNEKFQLSSSIFSPGRNDLLLIRYQNTAPGTAGSVRIFDLDGKPVRQLTANALMGASGHWAWDGLSETKQPLPSGIYIIQVQWFNQEGGTGRWKKAVALMRQ</sequence>
<keyword evidence="5" id="KW-1185">Reference proteome</keyword>
<proteinExistence type="predicted"/>
<evidence type="ECO:0000313" key="4">
    <source>
        <dbReference type="EMBL" id="RZS71559.1"/>
    </source>
</evidence>
<evidence type="ECO:0000256" key="2">
    <source>
        <dbReference type="SAM" id="MobiDB-lite"/>
    </source>
</evidence>
<dbReference type="InterPro" id="IPR036415">
    <property type="entry name" value="Lamin_tail_dom_sf"/>
</dbReference>
<feature type="domain" description="LTD" evidence="3">
    <location>
        <begin position="64"/>
        <end position="173"/>
    </location>
</feature>
<dbReference type="Proteomes" id="UP000293874">
    <property type="component" value="Unassembled WGS sequence"/>
</dbReference>
<dbReference type="Gene3D" id="2.60.40.1220">
    <property type="match status" value="1"/>
</dbReference>
<dbReference type="Gene3D" id="2.60.40.1260">
    <property type="entry name" value="Lamin Tail domain"/>
    <property type="match status" value="1"/>
</dbReference>
<accession>A0A4Q7MUC9</accession>
<protein>
    <submittedName>
        <fullName evidence="4">Lamin tail-like protein</fullName>
    </submittedName>
</protein>
<evidence type="ECO:0000313" key="5">
    <source>
        <dbReference type="Proteomes" id="UP000293874"/>
    </source>
</evidence>
<dbReference type="AlphaFoldDB" id="A0A4Q7MUC9"/>
<dbReference type="InterPro" id="IPR014755">
    <property type="entry name" value="Cu-Rt/internalin_Ig-like"/>
</dbReference>
<dbReference type="OrthoDB" id="9758406at2"/>
<evidence type="ECO:0000259" key="3">
    <source>
        <dbReference type="Pfam" id="PF00932"/>
    </source>
</evidence>
<dbReference type="SUPFAM" id="SSF74853">
    <property type="entry name" value="Lamin A/C globular tail domain"/>
    <property type="match status" value="1"/>
</dbReference>
<name>A0A4Q7MUC9_9BACT</name>
<keyword evidence="1" id="KW-0732">Signal</keyword>
<gene>
    <name evidence="4" type="ORF">EV199_3464</name>
</gene>
<organism evidence="4 5">
    <name type="scientific">Pseudobacter ginsenosidimutans</name>
    <dbReference type="NCBI Taxonomy" id="661488"/>
    <lineage>
        <taxon>Bacteria</taxon>
        <taxon>Pseudomonadati</taxon>
        <taxon>Bacteroidota</taxon>
        <taxon>Chitinophagia</taxon>
        <taxon>Chitinophagales</taxon>
        <taxon>Chitinophagaceae</taxon>
        <taxon>Pseudobacter</taxon>
    </lineage>
</organism>
<dbReference type="EMBL" id="SGXA01000002">
    <property type="protein sequence ID" value="RZS71559.1"/>
    <property type="molecule type" value="Genomic_DNA"/>
</dbReference>
<evidence type="ECO:0000256" key="1">
    <source>
        <dbReference type="ARBA" id="ARBA00022729"/>
    </source>
</evidence>